<keyword evidence="2" id="KW-1015">Disulfide bond</keyword>
<dbReference type="GO" id="GO:0008046">
    <property type="term" value="F:axon guidance receptor activity"/>
    <property type="evidence" value="ECO:0007669"/>
    <property type="project" value="TreeGrafter"/>
</dbReference>
<dbReference type="PANTHER" id="PTHR45080:SF8">
    <property type="entry name" value="IG-LIKE DOMAIN-CONTAINING PROTEIN"/>
    <property type="match status" value="1"/>
</dbReference>
<dbReference type="GO" id="GO:0043025">
    <property type="term" value="C:neuronal cell body"/>
    <property type="evidence" value="ECO:0007669"/>
    <property type="project" value="TreeGrafter"/>
</dbReference>
<evidence type="ECO:0000256" key="3">
    <source>
        <dbReference type="ARBA" id="ARBA00023319"/>
    </source>
</evidence>
<dbReference type="InterPro" id="IPR013098">
    <property type="entry name" value="Ig_I-set"/>
</dbReference>
<organism evidence="5 6">
    <name type="scientific">Stegodyphus mimosarum</name>
    <name type="common">African social velvet spider</name>
    <dbReference type="NCBI Taxonomy" id="407821"/>
    <lineage>
        <taxon>Eukaryota</taxon>
        <taxon>Metazoa</taxon>
        <taxon>Ecdysozoa</taxon>
        <taxon>Arthropoda</taxon>
        <taxon>Chelicerata</taxon>
        <taxon>Arachnida</taxon>
        <taxon>Araneae</taxon>
        <taxon>Araneomorphae</taxon>
        <taxon>Entelegynae</taxon>
        <taxon>Eresoidea</taxon>
        <taxon>Eresidae</taxon>
        <taxon>Stegodyphus</taxon>
    </lineage>
</organism>
<dbReference type="GO" id="GO:0005886">
    <property type="term" value="C:plasma membrane"/>
    <property type="evidence" value="ECO:0007669"/>
    <property type="project" value="TreeGrafter"/>
</dbReference>
<dbReference type="Pfam" id="PF07679">
    <property type="entry name" value="I-set"/>
    <property type="match status" value="1"/>
</dbReference>
<dbReference type="SMART" id="SM00408">
    <property type="entry name" value="IGc2"/>
    <property type="match status" value="1"/>
</dbReference>
<dbReference type="OrthoDB" id="6414095at2759"/>
<dbReference type="STRING" id="407821.A0A087UKJ7"/>
<dbReference type="Gene3D" id="2.60.40.10">
    <property type="entry name" value="Immunoglobulins"/>
    <property type="match status" value="2"/>
</dbReference>
<accession>A0A087UKJ7</accession>
<evidence type="ECO:0000256" key="1">
    <source>
        <dbReference type="ARBA" id="ARBA00022729"/>
    </source>
</evidence>
<dbReference type="InterPro" id="IPR003599">
    <property type="entry name" value="Ig_sub"/>
</dbReference>
<dbReference type="InterPro" id="IPR013783">
    <property type="entry name" value="Ig-like_fold"/>
</dbReference>
<evidence type="ECO:0000259" key="4">
    <source>
        <dbReference type="PROSITE" id="PS50835"/>
    </source>
</evidence>
<dbReference type="SMART" id="SM00409">
    <property type="entry name" value="IG"/>
    <property type="match status" value="1"/>
</dbReference>
<dbReference type="GO" id="GO:0007156">
    <property type="term" value="P:homophilic cell adhesion via plasma membrane adhesion molecules"/>
    <property type="evidence" value="ECO:0007669"/>
    <property type="project" value="TreeGrafter"/>
</dbReference>
<dbReference type="CDD" id="cd00096">
    <property type="entry name" value="Ig"/>
    <property type="match status" value="1"/>
</dbReference>
<dbReference type="InterPro" id="IPR050958">
    <property type="entry name" value="Cell_Adh-Cytoskel_Orgn"/>
</dbReference>
<proteinExistence type="predicted"/>
<keyword evidence="6" id="KW-1185">Reference proteome</keyword>
<keyword evidence="1" id="KW-0732">Signal</keyword>
<reference evidence="5 6" key="1">
    <citation type="submission" date="2013-11" db="EMBL/GenBank/DDBJ databases">
        <title>Genome sequencing of Stegodyphus mimosarum.</title>
        <authorList>
            <person name="Bechsgaard J."/>
        </authorList>
    </citation>
    <scope>NUCLEOTIDE SEQUENCE [LARGE SCALE GENOMIC DNA]</scope>
</reference>
<dbReference type="PROSITE" id="PS50835">
    <property type="entry name" value="IG_LIKE"/>
    <property type="match status" value="1"/>
</dbReference>
<dbReference type="GO" id="GO:0030424">
    <property type="term" value="C:axon"/>
    <property type="evidence" value="ECO:0007669"/>
    <property type="project" value="TreeGrafter"/>
</dbReference>
<dbReference type="InterPro" id="IPR007110">
    <property type="entry name" value="Ig-like_dom"/>
</dbReference>
<name>A0A087UKJ7_STEMI</name>
<protein>
    <submittedName>
        <fullName evidence="5">Down syndrome cell adhesion molecule-like protein Dscam2</fullName>
    </submittedName>
</protein>
<dbReference type="PANTHER" id="PTHR45080">
    <property type="entry name" value="CONTACTIN 5"/>
    <property type="match status" value="1"/>
</dbReference>
<dbReference type="SUPFAM" id="SSF48726">
    <property type="entry name" value="Immunoglobulin"/>
    <property type="match status" value="1"/>
</dbReference>
<dbReference type="AlphaFoldDB" id="A0A087UKJ7"/>
<feature type="domain" description="Ig-like" evidence="4">
    <location>
        <begin position="51"/>
        <end position="137"/>
    </location>
</feature>
<evidence type="ECO:0000313" key="5">
    <source>
        <dbReference type="EMBL" id="KFM77886.1"/>
    </source>
</evidence>
<dbReference type="GO" id="GO:0050808">
    <property type="term" value="P:synapse organization"/>
    <property type="evidence" value="ECO:0007669"/>
    <property type="project" value="TreeGrafter"/>
</dbReference>
<evidence type="ECO:0000313" key="6">
    <source>
        <dbReference type="Proteomes" id="UP000054359"/>
    </source>
</evidence>
<dbReference type="InterPro" id="IPR003598">
    <property type="entry name" value="Ig_sub2"/>
</dbReference>
<dbReference type="InterPro" id="IPR036179">
    <property type="entry name" value="Ig-like_dom_sf"/>
</dbReference>
<dbReference type="FunFam" id="2.60.40.10:FF:000324">
    <property type="entry name" value="Down syndrome cell adhesion molecule, isoform D"/>
    <property type="match status" value="1"/>
</dbReference>
<dbReference type="Proteomes" id="UP000054359">
    <property type="component" value="Unassembled WGS sequence"/>
</dbReference>
<sequence>MDGSLVIEKADLLDGKKKYRCICRDEMDNESVSSIPWGQLIVTEPTTLLVPRIRNTVREHHFKVGETAELFCLAQGYPMPSYNWYRQEGTRLQQLSSNRRMQVLKSTLQIHKASKMDTATYICVANNSAGEDRTHLQ</sequence>
<feature type="non-terminal residue" evidence="5">
    <location>
        <position position="137"/>
    </location>
</feature>
<dbReference type="EMBL" id="KK120264">
    <property type="protein sequence ID" value="KFM77886.1"/>
    <property type="molecule type" value="Genomic_DNA"/>
</dbReference>
<keyword evidence="3" id="KW-0393">Immunoglobulin domain</keyword>
<evidence type="ECO:0000256" key="2">
    <source>
        <dbReference type="ARBA" id="ARBA00023157"/>
    </source>
</evidence>
<gene>
    <name evidence="5" type="ORF">X975_24391</name>
</gene>
<dbReference type="OMA" id="CICRDEM"/>